<dbReference type="STRING" id="1028.SAMN05661096_00916"/>
<dbReference type="AlphaFoldDB" id="A0A1X7IPM7"/>
<dbReference type="Pfam" id="PF00425">
    <property type="entry name" value="Chorismate_bind"/>
    <property type="match status" value="1"/>
</dbReference>
<proteinExistence type="predicted"/>
<evidence type="ECO:0000259" key="1">
    <source>
        <dbReference type="Pfam" id="PF00425"/>
    </source>
</evidence>
<organism evidence="2 3">
    <name type="scientific">Marivirga sericea</name>
    <dbReference type="NCBI Taxonomy" id="1028"/>
    <lineage>
        <taxon>Bacteria</taxon>
        <taxon>Pseudomonadati</taxon>
        <taxon>Bacteroidota</taxon>
        <taxon>Cytophagia</taxon>
        <taxon>Cytophagales</taxon>
        <taxon>Marivirgaceae</taxon>
        <taxon>Marivirga</taxon>
    </lineage>
</organism>
<dbReference type="PRINTS" id="PR00095">
    <property type="entry name" value="ANTSNTHASEI"/>
</dbReference>
<gene>
    <name evidence="2" type="ORF">SAMN05661096_00916</name>
</gene>
<dbReference type="Gene3D" id="3.60.120.10">
    <property type="entry name" value="Anthranilate synthase"/>
    <property type="match status" value="1"/>
</dbReference>
<dbReference type="GO" id="GO:0000162">
    <property type="term" value="P:L-tryptophan biosynthetic process"/>
    <property type="evidence" value="ECO:0007669"/>
    <property type="project" value="TreeGrafter"/>
</dbReference>
<dbReference type="InterPro" id="IPR019999">
    <property type="entry name" value="Anth_synth_I-like"/>
</dbReference>
<protein>
    <submittedName>
        <fullName evidence="2">Para-aminobenzoate synthetase component 1</fullName>
    </submittedName>
</protein>
<evidence type="ECO:0000313" key="3">
    <source>
        <dbReference type="Proteomes" id="UP000193804"/>
    </source>
</evidence>
<dbReference type="Proteomes" id="UP000193804">
    <property type="component" value="Unassembled WGS sequence"/>
</dbReference>
<dbReference type="PANTHER" id="PTHR11236">
    <property type="entry name" value="AMINOBENZOATE/ANTHRANILATE SYNTHASE"/>
    <property type="match status" value="1"/>
</dbReference>
<dbReference type="InterPro" id="IPR005801">
    <property type="entry name" value="ADC_synthase"/>
</dbReference>
<evidence type="ECO:0000313" key="2">
    <source>
        <dbReference type="EMBL" id="SMG17062.1"/>
    </source>
</evidence>
<sequence>MLIFFSSLFLCNFVSKSVLLESIKIDISPFPNAWESILNWVENYPNVVAFYPQQVKEYPFGAFPKVIAVGNQKLNLRAPFFESLQSYLHANPNKKIFGYLGYDLKNELEDLESHHPSIINWDPMNFFSPDCLLSFDQKHLTIESTDLDYFKDEIQKTLSFIPSENQEQPSVSRYKSWVSKKEYINKVNQLKNHIVEGDIYEINYCINYSATAKRLNPIQVFQKLCSNSPAPFASYLKIDKKHIISSSPERFLKLKDQKIISQPIKGTASRGLTEKEDLENKKQLFKSEKERAENMMIVDLVRNDLAKSSVSGSVKVDEIFGIYSFQQVHQMISTVSATKRKEVSSCEVIKNAFPMGSMTGAPKIRAMQLIEDYECSKRNVFSGSIGYFNGAHDFDFNVLIRSIYYDEKTDAINYQVGSAITYDSDPETEYEECLLKAKAIEKTLGII</sequence>
<reference evidence="3" key="1">
    <citation type="submission" date="2017-04" db="EMBL/GenBank/DDBJ databases">
        <authorList>
            <person name="Varghese N."/>
            <person name="Submissions S."/>
        </authorList>
    </citation>
    <scope>NUCLEOTIDE SEQUENCE [LARGE SCALE GENOMIC DNA]</scope>
    <source>
        <strain evidence="3">DSM 4125</strain>
    </source>
</reference>
<feature type="domain" description="Chorismate-utilising enzyme C-terminal" evidence="1">
    <location>
        <begin position="180"/>
        <end position="436"/>
    </location>
</feature>
<dbReference type="InterPro" id="IPR015890">
    <property type="entry name" value="Chorismate_C"/>
</dbReference>
<keyword evidence="3" id="KW-1185">Reference proteome</keyword>
<accession>A0A1X7IPM7</accession>
<dbReference type="EMBL" id="FXAW01000001">
    <property type="protein sequence ID" value="SMG17062.1"/>
    <property type="molecule type" value="Genomic_DNA"/>
</dbReference>
<dbReference type="PANTHER" id="PTHR11236:SF9">
    <property type="entry name" value="ANTHRANILATE SYNTHASE COMPONENT 1"/>
    <property type="match status" value="1"/>
</dbReference>
<dbReference type="SUPFAM" id="SSF56322">
    <property type="entry name" value="ADC synthase"/>
    <property type="match status" value="1"/>
</dbReference>
<name>A0A1X7IPM7_9BACT</name>